<evidence type="ECO:0000259" key="7">
    <source>
        <dbReference type="Pfam" id="PF00892"/>
    </source>
</evidence>
<evidence type="ECO:0000256" key="1">
    <source>
        <dbReference type="ARBA" id="ARBA00004141"/>
    </source>
</evidence>
<reference evidence="8 9" key="1">
    <citation type="submission" date="2014-12" db="EMBL/GenBank/DDBJ databases">
        <title>16Stimator: statistical estimation of ribosomal gene copy numbers from draft genome assemblies.</title>
        <authorList>
            <person name="Perisin M.A."/>
            <person name="Vetter M."/>
            <person name="Gilbert J.A."/>
            <person name="Bergelson J."/>
        </authorList>
    </citation>
    <scope>NUCLEOTIDE SEQUENCE [LARGE SCALE GENOMIC DNA]</scope>
    <source>
        <strain evidence="8 9">MEDvA23</strain>
    </source>
</reference>
<gene>
    <name evidence="8" type="ORF">RT97_21770</name>
</gene>
<organism evidence="8 9">
    <name type="scientific">Variovorax paradoxus</name>
    <dbReference type="NCBI Taxonomy" id="34073"/>
    <lineage>
        <taxon>Bacteria</taxon>
        <taxon>Pseudomonadati</taxon>
        <taxon>Pseudomonadota</taxon>
        <taxon>Betaproteobacteria</taxon>
        <taxon>Burkholderiales</taxon>
        <taxon>Comamonadaceae</taxon>
        <taxon>Variovorax</taxon>
    </lineage>
</organism>
<evidence type="ECO:0000256" key="2">
    <source>
        <dbReference type="ARBA" id="ARBA00007362"/>
    </source>
</evidence>
<dbReference type="PANTHER" id="PTHR32322">
    <property type="entry name" value="INNER MEMBRANE TRANSPORTER"/>
    <property type="match status" value="1"/>
</dbReference>
<proteinExistence type="inferred from homology"/>
<feature type="domain" description="EamA" evidence="7">
    <location>
        <begin position="14"/>
        <end position="151"/>
    </location>
</feature>
<evidence type="ECO:0000256" key="6">
    <source>
        <dbReference type="SAM" id="Phobius"/>
    </source>
</evidence>
<feature type="transmembrane region" description="Helical" evidence="6">
    <location>
        <begin position="79"/>
        <end position="99"/>
    </location>
</feature>
<dbReference type="SUPFAM" id="SSF103481">
    <property type="entry name" value="Multidrug resistance efflux transporter EmrE"/>
    <property type="match status" value="2"/>
</dbReference>
<dbReference type="InterPro" id="IPR037185">
    <property type="entry name" value="EmrE-like"/>
</dbReference>
<feature type="transmembrane region" description="Helical" evidence="6">
    <location>
        <begin position="283"/>
        <end position="299"/>
    </location>
</feature>
<dbReference type="OrthoDB" id="8724050at2"/>
<dbReference type="AlphaFoldDB" id="A0A0D0MEF1"/>
<keyword evidence="4 6" id="KW-1133">Transmembrane helix</keyword>
<dbReference type="InterPro" id="IPR000620">
    <property type="entry name" value="EamA_dom"/>
</dbReference>
<feature type="transmembrane region" description="Helical" evidence="6">
    <location>
        <begin position="227"/>
        <end position="249"/>
    </location>
</feature>
<keyword evidence="3 6" id="KW-0812">Transmembrane</keyword>
<evidence type="ECO:0000256" key="4">
    <source>
        <dbReference type="ARBA" id="ARBA00022989"/>
    </source>
</evidence>
<feature type="transmembrane region" description="Helical" evidence="6">
    <location>
        <begin position="256"/>
        <end position="277"/>
    </location>
</feature>
<feature type="transmembrane region" description="Helical" evidence="6">
    <location>
        <begin position="105"/>
        <end position="125"/>
    </location>
</feature>
<keyword evidence="5 6" id="KW-0472">Membrane</keyword>
<feature type="transmembrane region" description="Helical" evidence="6">
    <location>
        <begin position="41"/>
        <end position="58"/>
    </location>
</feature>
<comment type="similarity">
    <text evidence="2">Belongs to the EamA transporter family.</text>
</comment>
<feature type="transmembrane region" description="Helical" evidence="6">
    <location>
        <begin position="164"/>
        <end position="183"/>
    </location>
</feature>
<evidence type="ECO:0000313" key="8">
    <source>
        <dbReference type="EMBL" id="KIQ27890.1"/>
    </source>
</evidence>
<feature type="domain" description="EamA" evidence="7">
    <location>
        <begin position="167"/>
        <end position="299"/>
    </location>
</feature>
<feature type="transmembrane region" description="Helical" evidence="6">
    <location>
        <begin position="132"/>
        <end position="152"/>
    </location>
</feature>
<accession>A0A0D0MEF1</accession>
<dbReference type="Pfam" id="PF00892">
    <property type="entry name" value="EamA"/>
    <property type="match status" value="2"/>
</dbReference>
<dbReference type="PANTHER" id="PTHR32322:SF2">
    <property type="entry name" value="EAMA DOMAIN-CONTAINING PROTEIN"/>
    <property type="match status" value="1"/>
</dbReference>
<evidence type="ECO:0000256" key="5">
    <source>
        <dbReference type="ARBA" id="ARBA00023136"/>
    </source>
</evidence>
<protein>
    <recommendedName>
        <fullName evidence="7">EamA domain-containing protein</fullName>
    </recommendedName>
</protein>
<evidence type="ECO:0000256" key="3">
    <source>
        <dbReference type="ARBA" id="ARBA00022692"/>
    </source>
</evidence>
<comment type="caution">
    <text evidence="8">The sequence shown here is derived from an EMBL/GenBank/DDBJ whole genome shotgun (WGS) entry which is preliminary data.</text>
</comment>
<feature type="transmembrane region" description="Helical" evidence="6">
    <location>
        <begin position="195"/>
        <end position="215"/>
    </location>
</feature>
<dbReference type="Proteomes" id="UP000032067">
    <property type="component" value="Unassembled WGS sequence"/>
</dbReference>
<dbReference type="GO" id="GO:0016020">
    <property type="term" value="C:membrane"/>
    <property type="evidence" value="ECO:0007669"/>
    <property type="project" value="UniProtKB-SubCell"/>
</dbReference>
<dbReference type="EMBL" id="JXQQ01000052">
    <property type="protein sequence ID" value="KIQ27890.1"/>
    <property type="molecule type" value="Genomic_DNA"/>
</dbReference>
<comment type="subcellular location">
    <subcellularLocation>
        <location evidence="1">Membrane</location>
        <topology evidence="1">Multi-pass membrane protein</topology>
    </subcellularLocation>
</comment>
<evidence type="ECO:0000313" key="9">
    <source>
        <dbReference type="Proteomes" id="UP000032067"/>
    </source>
</evidence>
<dbReference type="InterPro" id="IPR050638">
    <property type="entry name" value="AA-Vitamin_Transporters"/>
</dbReference>
<sequence>MNARMFAALAWGGVLLAGALWGGGALVAQFLIDGGIAPQSLSLARFALGVPLLWWLHWRMQRRAQCTDARWRELTRREQAQVVGTGAAMALNVSCWFAGIAHLGAALPTVISICCAPVIVALVSVLRGYEPFGLRLLGGLGLAVVGVALLVLPADGWGPLPAGHVAGLAWSFGSAFCYAMVVLGNARMPVRVPAVTASAWGMSVAALCMLAVAWPGGITWPGNAAQWLGAAYTGVVTTSVAYLAFAWGARRLSPTAAVVGTLIEPLVAALLAALLLAQPMTPRQWLGAVLLAVAMLLLVRPGAKPAPEAD</sequence>
<name>A0A0D0MEF1_VARPD</name>